<keyword evidence="2" id="KW-1185">Reference proteome</keyword>
<evidence type="ECO:0000313" key="2">
    <source>
        <dbReference type="Proteomes" id="UP001139031"/>
    </source>
</evidence>
<sequence length="211" mass="24076">MPWYNCDPLAPHERGLRDPRETWEQREQRLARRVSEAHGVTHEVAAGALRRVIAGLRSGVARFEATEYGFASAADRSSALLDSPAGMERLRAAETWSWRPLEEVDLAGPLHAIQTHIRHSLVAHNLFHPDKKPALRDEVIGDPDYDPLRDLAAVEATWPEPREYEFLRHPCFWRTRHGQVMVVDGHHRVATDLLLAKTFILGRVLHQSELE</sequence>
<dbReference type="RefSeq" id="WP_224194505.1">
    <property type="nucleotide sequence ID" value="NZ_JAIRAU010000035.1"/>
</dbReference>
<comment type="caution">
    <text evidence="1">The sequence shown here is derived from an EMBL/GenBank/DDBJ whole genome shotgun (WGS) entry which is preliminary data.</text>
</comment>
<reference evidence="1" key="1">
    <citation type="submission" date="2021-08" db="EMBL/GenBank/DDBJ databases">
        <authorList>
            <person name="Stevens D.C."/>
        </authorList>
    </citation>
    <scope>NUCLEOTIDE SEQUENCE</scope>
    <source>
        <strain evidence="1">DSM 53165</strain>
    </source>
</reference>
<organism evidence="1 2">
    <name type="scientific">Nannocystis pusilla</name>
    <dbReference type="NCBI Taxonomy" id="889268"/>
    <lineage>
        <taxon>Bacteria</taxon>
        <taxon>Pseudomonadati</taxon>
        <taxon>Myxococcota</taxon>
        <taxon>Polyangia</taxon>
        <taxon>Nannocystales</taxon>
        <taxon>Nannocystaceae</taxon>
        <taxon>Nannocystis</taxon>
    </lineage>
</organism>
<proteinExistence type="predicted"/>
<name>A0ABS7TX85_9BACT</name>
<accession>A0ABS7TX85</accession>
<protein>
    <submittedName>
        <fullName evidence="1">Uncharacterized protein</fullName>
    </submittedName>
</protein>
<dbReference type="EMBL" id="JAIRAU010000035">
    <property type="protein sequence ID" value="MBZ5712750.1"/>
    <property type="molecule type" value="Genomic_DNA"/>
</dbReference>
<evidence type="ECO:0000313" key="1">
    <source>
        <dbReference type="EMBL" id="MBZ5712750.1"/>
    </source>
</evidence>
<gene>
    <name evidence="1" type="ORF">K7C98_26200</name>
</gene>
<dbReference type="Proteomes" id="UP001139031">
    <property type="component" value="Unassembled WGS sequence"/>
</dbReference>